<evidence type="ECO:0000313" key="11">
    <source>
        <dbReference type="Proteomes" id="UP000001645"/>
    </source>
</evidence>
<protein>
    <recommendedName>
        <fullName evidence="9">Ig-like domain-containing protein</fullName>
    </recommendedName>
</protein>
<reference evidence="10 11" key="1">
    <citation type="journal article" date="2010" name="PLoS Biol.">
        <title>Multi-platform next-generation sequencing of the domestic turkey (Meleagris gallopavo): genome assembly and analysis.</title>
        <authorList>
            <person name="Dalloul R.A."/>
            <person name="Long J.A."/>
            <person name="Zimin A.V."/>
            <person name="Aslam L."/>
            <person name="Beal K."/>
            <person name="Blomberg L.A."/>
            <person name="Bouffard P."/>
            <person name="Burt D.W."/>
            <person name="Crasta O."/>
            <person name="Crooijmans R.P."/>
            <person name="Cooper K."/>
            <person name="Coulombe R.A."/>
            <person name="De S."/>
            <person name="Delany M.E."/>
            <person name="Dodgson J.B."/>
            <person name="Dong J.J."/>
            <person name="Evans C."/>
            <person name="Frederickson K.M."/>
            <person name="Flicek P."/>
            <person name="Florea L."/>
            <person name="Folkerts O."/>
            <person name="Groenen M.A."/>
            <person name="Harkins T.T."/>
            <person name="Herrero J."/>
            <person name="Hoffmann S."/>
            <person name="Megens H.J."/>
            <person name="Jiang A."/>
            <person name="de Jong P."/>
            <person name="Kaiser P."/>
            <person name="Kim H."/>
            <person name="Kim K.W."/>
            <person name="Kim S."/>
            <person name="Langenberger D."/>
            <person name="Lee M.K."/>
            <person name="Lee T."/>
            <person name="Mane S."/>
            <person name="Marcais G."/>
            <person name="Marz M."/>
            <person name="McElroy A.P."/>
            <person name="Modise T."/>
            <person name="Nefedov M."/>
            <person name="Notredame C."/>
            <person name="Paton I.R."/>
            <person name="Payne W.S."/>
            <person name="Pertea G."/>
            <person name="Prickett D."/>
            <person name="Puiu D."/>
            <person name="Qioa D."/>
            <person name="Raineri E."/>
            <person name="Ruffier M."/>
            <person name="Salzberg S.L."/>
            <person name="Schatz M.C."/>
            <person name="Scheuring C."/>
            <person name="Schmidt C.J."/>
            <person name="Schroeder S."/>
            <person name="Searle S.M."/>
            <person name="Smith E.J."/>
            <person name="Smith J."/>
            <person name="Sonstegard T.S."/>
            <person name="Stadler P.F."/>
            <person name="Tafer H."/>
            <person name="Tu Z.J."/>
            <person name="Van Tassell C.P."/>
            <person name="Vilella A.J."/>
            <person name="Williams K.P."/>
            <person name="Yorke J.A."/>
            <person name="Zhang L."/>
            <person name="Zhang H.B."/>
            <person name="Zhang X."/>
            <person name="Zhang Y."/>
            <person name="Reed K.M."/>
        </authorList>
    </citation>
    <scope>NUCLEOTIDE SEQUENCE [LARGE SCALE GENOMIC DNA]</scope>
</reference>
<keyword evidence="8" id="KW-0393">Immunoglobulin domain</keyword>
<dbReference type="GeneTree" id="ENSGT00940000154614"/>
<comment type="subcellular location">
    <subcellularLocation>
        <location evidence="1">Cell membrane</location>
    </subcellularLocation>
</comment>
<dbReference type="InterPro" id="IPR013098">
    <property type="entry name" value="Ig_I-set"/>
</dbReference>
<feature type="domain" description="Ig-like" evidence="9">
    <location>
        <begin position="114"/>
        <end position="197"/>
    </location>
</feature>
<keyword evidence="3" id="KW-0732">Signal</keyword>
<dbReference type="InterPro" id="IPR036179">
    <property type="entry name" value="Ig-like_dom_sf"/>
</dbReference>
<dbReference type="Pfam" id="PF07679">
    <property type="entry name" value="I-set"/>
    <property type="match status" value="3"/>
</dbReference>
<dbReference type="InterPro" id="IPR003599">
    <property type="entry name" value="Ig_sub"/>
</dbReference>
<name>A0A803YEK6_MELGA</name>
<evidence type="ECO:0000256" key="2">
    <source>
        <dbReference type="ARBA" id="ARBA00022475"/>
    </source>
</evidence>
<dbReference type="GO" id="GO:0030424">
    <property type="term" value="C:axon"/>
    <property type="evidence" value="ECO:0007669"/>
    <property type="project" value="TreeGrafter"/>
</dbReference>
<keyword evidence="7" id="KW-0325">Glycoprotein</keyword>
<keyword evidence="5" id="KW-0472">Membrane</keyword>
<sequence>MISVFTIENYFEYNFHLSGMSKLQVQPSCITWRKNGQPLMEDKDHKFLSNGHFLKITNAQVSDTGRYTCVASNSAGDKSRSYSLNVLAPDGSTLEIFRALTSDTGKYTCVATNPAGEEDQIFTKGSSASLKCFTDGTPAPAMSWFKNGHPLITESMRRRILSTGALQIVFVQPGDTGHYTCIAANVAGSSSSTVELVVQSEWGCMETRCTVTVWTYGG</sequence>
<dbReference type="GO" id="GO:0043025">
    <property type="term" value="C:neuronal cell body"/>
    <property type="evidence" value="ECO:0007669"/>
    <property type="project" value="TreeGrafter"/>
</dbReference>
<keyword evidence="11" id="KW-1185">Reference proteome</keyword>
<dbReference type="InterPro" id="IPR050958">
    <property type="entry name" value="Cell_Adh-Cytoskel_Orgn"/>
</dbReference>
<dbReference type="PANTHER" id="PTHR45080:SF8">
    <property type="entry name" value="IG-LIKE DOMAIN-CONTAINING PROTEIN"/>
    <property type="match status" value="1"/>
</dbReference>
<feature type="domain" description="Ig-like" evidence="9">
    <location>
        <begin position="30"/>
        <end position="85"/>
    </location>
</feature>
<dbReference type="AlphaFoldDB" id="A0A803YEK6"/>
<dbReference type="SMART" id="SM00408">
    <property type="entry name" value="IGc2"/>
    <property type="match status" value="2"/>
</dbReference>
<dbReference type="PANTHER" id="PTHR45080">
    <property type="entry name" value="CONTACTIN 5"/>
    <property type="match status" value="1"/>
</dbReference>
<evidence type="ECO:0000256" key="6">
    <source>
        <dbReference type="ARBA" id="ARBA00023157"/>
    </source>
</evidence>
<evidence type="ECO:0000259" key="9">
    <source>
        <dbReference type="PROSITE" id="PS50835"/>
    </source>
</evidence>
<proteinExistence type="predicted"/>
<dbReference type="InterPro" id="IPR003598">
    <property type="entry name" value="Ig_sub2"/>
</dbReference>
<dbReference type="InterPro" id="IPR007110">
    <property type="entry name" value="Ig-like_dom"/>
</dbReference>
<evidence type="ECO:0000256" key="4">
    <source>
        <dbReference type="ARBA" id="ARBA00022737"/>
    </source>
</evidence>
<dbReference type="FunFam" id="2.60.40.10:FF:000273">
    <property type="entry name" value="contactin-3 isoform X1"/>
    <property type="match status" value="1"/>
</dbReference>
<dbReference type="GO" id="GO:0005886">
    <property type="term" value="C:plasma membrane"/>
    <property type="evidence" value="ECO:0007669"/>
    <property type="project" value="UniProtKB-SubCell"/>
</dbReference>
<dbReference type="PROSITE" id="PS50835">
    <property type="entry name" value="IG_LIKE"/>
    <property type="match status" value="2"/>
</dbReference>
<dbReference type="Gene3D" id="2.60.40.10">
    <property type="entry name" value="Immunoglobulins"/>
    <property type="match status" value="3"/>
</dbReference>
<dbReference type="GO" id="GO:0008046">
    <property type="term" value="F:axon guidance receptor activity"/>
    <property type="evidence" value="ECO:0007669"/>
    <property type="project" value="TreeGrafter"/>
</dbReference>
<reference evidence="10" key="2">
    <citation type="submission" date="2025-08" db="UniProtKB">
        <authorList>
            <consortium name="Ensembl"/>
        </authorList>
    </citation>
    <scope>IDENTIFICATION</scope>
</reference>
<keyword evidence="4" id="KW-0677">Repeat</keyword>
<dbReference type="GO" id="GO:0007156">
    <property type="term" value="P:homophilic cell adhesion via plasma membrane adhesion molecules"/>
    <property type="evidence" value="ECO:0007669"/>
    <property type="project" value="TreeGrafter"/>
</dbReference>
<dbReference type="SMART" id="SM00409">
    <property type="entry name" value="IG"/>
    <property type="match status" value="2"/>
</dbReference>
<dbReference type="Proteomes" id="UP000001645">
    <property type="component" value="Chromosome 10"/>
</dbReference>
<dbReference type="Ensembl" id="ENSMGAT00000032048.1">
    <property type="protein sequence ID" value="ENSMGAP00000030203.1"/>
    <property type="gene ID" value="ENSMGAG00000022102.1"/>
</dbReference>
<accession>A0A803YEK6</accession>
<evidence type="ECO:0000256" key="3">
    <source>
        <dbReference type="ARBA" id="ARBA00022729"/>
    </source>
</evidence>
<evidence type="ECO:0000256" key="8">
    <source>
        <dbReference type="ARBA" id="ARBA00023319"/>
    </source>
</evidence>
<keyword evidence="6" id="KW-1015">Disulfide bond</keyword>
<dbReference type="InterPro" id="IPR013783">
    <property type="entry name" value="Ig-like_fold"/>
</dbReference>
<evidence type="ECO:0000256" key="7">
    <source>
        <dbReference type="ARBA" id="ARBA00023180"/>
    </source>
</evidence>
<evidence type="ECO:0000313" key="10">
    <source>
        <dbReference type="Ensembl" id="ENSMGAP00000030203.1"/>
    </source>
</evidence>
<evidence type="ECO:0000256" key="5">
    <source>
        <dbReference type="ARBA" id="ARBA00023136"/>
    </source>
</evidence>
<dbReference type="SUPFAM" id="SSF48726">
    <property type="entry name" value="Immunoglobulin"/>
    <property type="match status" value="3"/>
</dbReference>
<evidence type="ECO:0000256" key="1">
    <source>
        <dbReference type="ARBA" id="ARBA00004236"/>
    </source>
</evidence>
<dbReference type="InParanoid" id="A0A803YEK6"/>
<keyword evidence="2" id="KW-1003">Cell membrane</keyword>
<reference evidence="10" key="3">
    <citation type="submission" date="2025-09" db="UniProtKB">
        <authorList>
            <consortium name="Ensembl"/>
        </authorList>
    </citation>
    <scope>IDENTIFICATION</scope>
</reference>
<organism evidence="10 11">
    <name type="scientific">Meleagris gallopavo</name>
    <name type="common">Wild turkey</name>
    <dbReference type="NCBI Taxonomy" id="9103"/>
    <lineage>
        <taxon>Eukaryota</taxon>
        <taxon>Metazoa</taxon>
        <taxon>Chordata</taxon>
        <taxon>Craniata</taxon>
        <taxon>Vertebrata</taxon>
        <taxon>Euteleostomi</taxon>
        <taxon>Archelosauria</taxon>
        <taxon>Archosauria</taxon>
        <taxon>Dinosauria</taxon>
        <taxon>Saurischia</taxon>
        <taxon>Theropoda</taxon>
        <taxon>Coelurosauria</taxon>
        <taxon>Aves</taxon>
        <taxon>Neognathae</taxon>
        <taxon>Galloanserae</taxon>
        <taxon>Galliformes</taxon>
        <taxon>Phasianidae</taxon>
        <taxon>Meleagridinae</taxon>
        <taxon>Meleagris</taxon>
    </lineage>
</organism>
<dbReference type="GO" id="GO:0050808">
    <property type="term" value="P:synapse organization"/>
    <property type="evidence" value="ECO:0007669"/>
    <property type="project" value="TreeGrafter"/>
</dbReference>